<dbReference type="AlphaFoldDB" id="B3QV21"/>
<feature type="transmembrane region" description="Helical" evidence="4">
    <location>
        <begin position="5"/>
        <end position="25"/>
    </location>
</feature>
<keyword evidence="2" id="KW-0175">Coiled coil</keyword>
<evidence type="ECO:0000259" key="6">
    <source>
        <dbReference type="Pfam" id="PF25917"/>
    </source>
</evidence>
<dbReference type="HOGENOM" id="CLU_018816_14_1_10"/>
<feature type="domain" description="CusB-like beta-barrel" evidence="7">
    <location>
        <begin position="210"/>
        <end position="283"/>
    </location>
</feature>
<dbReference type="GO" id="GO:0015562">
    <property type="term" value="F:efflux transmembrane transporter activity"/>
    <property type="evidence" value="ECO:0007669"/>
    <property type="project" value="TreeGrafter"/>
</dbReference>
<evidence type="ECO:0000259" key="7">
    <source>
        <dbReference type="Pfam" id="PF25954"/>
    </source>
</evidence>
<dbReference type="RefSeq" id="WP_012499059.1">
    <property type="nucleotide sequence ID" value="NC_011026.1"/>
</dbReference>
<dbReference type="OrthoDB" id="9809068at2"/>
<sequence length="424" mass="45962">MSQKIIVLGVLLLIVVGGALWFFVFRTTNTETAFNLARLERGDVENTVSCTGTISPLSEVEVGTQTSGIIKKIYTDFNQEVKKDQLLAVLDTELLKASLLSAEANLEKSEAELEQAELDYARNKKLYEGGFLAEADFLPYKIDLKTAKASVKTAQSTVAQAQQNMHYAYIRSPINGTVIEKDVEEGQTVAASYSTPTLFVIAEDLSKIQIEAEVDESDIGSIKEGQPVRFEVPAYTNMSFTGTVFQIRLQPEVTNNVVNYTVIIYADNKDDILLPGMTCTVDFIIEAKKDVLKVPNSALNFNPDQALAFSVMEKKREQMPDSLKRAPRPDFAGGTPPQGQMPSEPPAKPADAGMIWFINSSGELDATPVKTGISDGSYTVLENAGSLKEGTEVVTGLLSATASSKSSDSDSRRKSGFGGGPPPF</sequence>
<dbReference type="InterPro" id="IPR058625">
    <property type="entry name" value="MdtA-like_BSH"/>
</dbReference>
<dbReference type="Pfam" id="PF25876">
    <property type="entry name" value="HH_MFP_RND"/>
    <property type="match status" value="1"/>
</dbReference>
<dbReference type="NCBIfam" id="TIGR01730">
    <property type="entry name" value="RND_mfp"/>
    <property type="match status" value="1"/>
</dbReference>
<dbReference type="Gene3D" id="1.10.287.470">
    <property type="entry name" value="Helix hairpin bin"/>
    <property type="match status" value="1"/>
</dbReference>
<dbReference type="Pfam" id="PF25954">
    <property type="entry name" value="Beta-barrel_RND_2"/>
    <property type="match status" value="1"/>
</dbReference>
<dbReference type="EMBL" id="CP001100">
    <property type="protein sequence ID" value="ACF12975.1"/>
    <property type="molecule type" value="Genomic_DNA"/>
</dbReference>
<feature type="coiled-coil region" evidence="2">
    <location>
        <begin position="92"/>
        <end position="164"/>
    </location>
</feature>
<feature type="compositionally biased region" description="Basic and acidic residues" evidence="3">
    <location>
        <begin position="317"/>
        <end position="328"/>
    </location>
</feature>
<evidence type="ECO:0000313" key="9">
    <source>
        <dbReference type="Proteomes" id="UP000001208"/>
    </source>
</evidence>
<gene>
    <name evidence="8" type="ordered locus">Ctha_0504</name>
</gene>
<dbReference type="InterPro" id="IPR058792">
    <property type="entry name" value="Beta-barrel_RND_2"/>
</dbReference>
<dbReference type="SUPFAM" id="SSF111369">
    <property type="entry name" value="HlyD-like secretion proteins"/>
    <property type="match status" value="1"/>
</dbReference>
<evidence type="ECO:0000256" key="1">
    <source>
        <dbReference type="ARBA" id="ARBA00009477"/>
    </source>
</evidence>
<keyword evidence="4" id="KW-0472">Membrane</keyword>
<evidence type="ECO:0000256" key="4">
    <source>
        <dbReference type="SAM" id="Phobius"/>
    </source>
</evidence>
<dbReference type="STRING" id="517418.Ctha_0504"/>
<evidence type="ECO:0000256" key="3">
    <source>
        <dbReference type="SAM" id="MobiDB-lite"/>
    </source>
</evidence>
<proteinExistence type="inferred from homology"/>
<dbReference type="PANTHER" id="PTHR30469">
    <property type="entry name" value="MULTIDRUG RESISTANCE PROTEIN MDTA"/>
    <property type="match status" value="1"/>
</dbReference>
<comment type="similarity">
    <text evidence="1">Belongs to the membrane fusion protein (MFP) (TC 8.A.1) family.</text>
</comment>
<keyword evidence="9" id="KW-1185">Reference proteome</keyword>
<dbReference type="InterPro" id="IPR058624">
    <property type="entry name" value="MdtA-like_HH"/>
</dbReference>
<evidence type="ECO:0000259" key="5">
    <source>
        <dbReference type="Pfam" id="PF25876"/>
    </source>
</evidence>
<dbReference type="Proteomes" id="UP000001208">
    <property type="component" value="Chromosome"/>
</dbReference>
<dbReference type="Gene3D" id="2.40.50.100">
    <property type="match status" value="1"/>
</dbReference>
<keyword evidence="4" id="KW-1133">Transmembrane helix</keyword>
<reference evidence="8 9" key="1">
    <citation type="submission" date="2008-06" db="EMBL/GenBank/DDBJ databases">
        <title>Complete sequence of Chloroherpeton thalassium ATCC 35110.</title>
        <authorList>
            <consortium name="US DOE Joint Genome Institute"/>
            <person name="Lucas S."/>
            <person name="Copeland A."/>
            <person name="Lapidus A."/>
            <person name="Glavina del Rio T."/>
            <person name="Dalin E."/>
            <person name="Tice H."/>
            <person name="Bruce D."/>
            <person name="Goodwin L."/>
            <person name="Pitluck S."/>
            <person name="Schmutz J."/>
            <person name="Larimer F."/>
            <person name="Land M."/>
            <person name="Hauser L."/>
            <person name="Kyrpides N."/>
            <person name="Mikhailova N."/>
            <person name="Liu Z."/>
            <person name="Li T."/>
            <person name="Zhao F."/>
            <person name="Overmann J."/>
            <person name="Bryant D.A."/>
            <person name="Richardson P."/>
        </authorList>
    </citation>
    <scope>NUCLEOTIDE SEQUENCE [LARGE SCALE GENOMIC DNA]</scope>
    <source>
        <strain evidence="9">ATCC 35110 / GB-78</strain>
    </source>
</reference>
<protein>
    <submittedName>
        <fullName evidence="8">Efflux transporter, RND family, MFP subunit</fullName>
    </submittedName>
</protein>
<keyword evidence="4" id="KW-0812">Transmembrane</keyword>
<dbReference type="eggNOG" id="COG0845">
    <property type="taxonomic scope" value="Bacteria"/>
</dbReference>
<dbReference type="InterPro" id="IPR006143">
    <property type="entry name" value="RND_pump_MFP"/>
</dbReference>
<organism evidence="8 9">
    <name type="scientific">Chloroherpeton thalassium (strain ATCC 35110 / GB-78)</name>
    <dbReference type="NCBI Taxonomy" id="517418"/>
    <lineage>
        <taxon>Bacteria</taxon>
        <taxon>Pseudomonadati</taxon>
        <taxon>Chlorobiota</taxon>
        <taxon>Chlorobiia</taxon>
        <taxon>Chlorobiales</taxon>
        <taxon>Chloroherpetonaceae</taxon>
        <taxon>Chloroherpeton</taxon>
    </lineage>
</organism>
<dbReference type="KEGG" id="cts:Ctha_0504"/>
<feature type="region of interest" description="Disordered" evidence="3">
    <location>
        <begin position="317"/>
        <end position="351"/>
    </location>
</feature>
<dbReference type="Pfam" id="PF25917">
    <property type="entry name" value="BSH_RND"/>
    <property type="match status" value="1"/>
</dbReference>
<dbReference type="Gene3D" id="2.40.30.170">
    <property type="match status" value="1"/>
</dbReference>
<feature type="region of interest" description="Disordered" evidence="3">
    <location>
        <begin position="400"/>
        <end position="424"/>
    </location>
</feature>
<name>B3QV21_CHLT3</name>
<feature type="domain" description="Multidrug resistance protein MdtA-like barrel-sandwich hybrid" evidence="6">
    <location>
        <begin position="59"/>
        <end position="198"/>
    </location>
</feature>
<evidence type="ECO:0000256" key="2">
    <source>
        <dbReference type="SAM" id="Coils"/>
    </source>
</evidence>
<feature type="domain" description="Multidrug resistance protein MdtA-like alpha-helical hairpin" evidence="5">
    <location>
        <begin position="99"/>
        <end position="168"/>
    </location>
</feature>
<dbReference type="GO" id="GO:1990281">
    <property type="term" value="C:efflux pump complex"/>
    <property type="evidence" value="ECO:0007669"/>
    <property type="project" value="TreeGrafter"/>
</dbReference>
<accession>B3QV21</accession>
<evidence type="ECO:0000313" key="8">
    <source>
        <dbReference type="EMBL" id="ACF12975.1"/>
    </source>
</evidence>
<dbReference type="PANTHER" id="PTHR30469:SF33">
    <property type="entry name" value="SLR1207 PROTEIN"/>
    <property type="match status" value="1"/>
</dbReference>